<evidence type="ECO:0000256" key="5">
    <source>
        <dbReference type="ARBA" id="ARBA00022734"/>
    </source>
</evidence>
<comment type="function">
    <text evidence="6">Has immunoglobulin-binding and hemagglutination properties, and can bind to mannose. Essential for virulence. May be involved in LPS biosynthesis or polysaccharide transport.</text>
</comment>
<evidence type="ECO:0000256" key="7">
    <source>
        <dbReference type="SAM" id="Phobius"/>
    </source>
</evidence>
<evidence type="ECO:0000256" key="3">
    <source>
        <dbReference type="ARBA" id="ARBA00020552"/>
    </source>
</evidence>
<accession>A0ABX5NVQ2</accession>
<comment type="caution">
    <text evidence="9">The sequence shown here is derived from an EMBL/GenBank/DDBJ whole genome shotgun (WGS) entry which is preliminary data.</text>
</comment>
<evidence type="ECO:0000313" key="9">
    <source>
        <dbReference type="EMBL" id="PYB77242.1"/>
    </source>
</evidence>
<proteinExistence type="inferred from homology"/>
<evidence type="ECO:0000313" key="10">
    <source>
        <dbReference type="Proteomes" id="UP000247536"/>
    </source>
</evidence>
<dbReference type="RefSeq" id="WP_110789674.1">
    <property type="nucleotide sequence ID" value="NZ_QJRY01000001.1"/>
</dbReference>
<protein>
    <recommendedName>
        <fullName evidence="3">Lectin-like protein BA14k</fullName>
    </recommendedName>
</protein>
<comment type="similarity">
    <text evidence="2">Belongs to the BA14k family.</text>
</comment>
<keyword evidence="5" id="KW-0430">Lectin</keyword>
<keyword evidence="4" id="KW-1003">Cell membrane</keyword>
<feature type="transmembrane region" description="Helical" evidence="7">
    <location>
        <begin position="100"/>
        <end position="118"/>
    </location>
</feature>
<dbReference type="InterPro" id="IPR012413">
    <property type="entry name" value="BA14K"/>
</dbReference>
<sequence>MKRALKTTAVAALASILAVTSMIPAQAQVIRPAAPITTTTDASNVQYIDGGIRIYRDRRYDRRDRYERYERYNRYESSRYWNGHRGYRERRSGYRYHNGYWYPLAAFAAGAIIGGAIANQPRAVPRAGNINPQHYQWCQNRYRSYDSYSNTFQPYNGPRQQCLSPYY</sequence>
<dbReference type="EMBL" id="QJRY01000001">
    <property type="protein sequence ID" value="PYB77242.1"/>
    <property type="molecule type" value="Genomic_DNA"/>
</dbReference>
<evidence type="ECO:0000256" key="4">
    <source>
        <dbReference type="ARBA" id="ARBA00022475"/>
    </source>
</evidence>
<evidence type="ECO:0000256" key="6">
    <source>
        <dbReference type="ARBA" id="ARBA00025321"/>
    </source>
</evidence>
<dbReference type="Pfam" id="PF07886">
    <property type="entry name" value="BA14K"/>
    <property type="match status" value="1"/>
</dbReference>
<evidence type="ECO:0000256" key="2">
    <source>
        <dbReference type="ARBA" id="ARBA00010270"/>
    </source>
</evidence>
<comment type="subcellular location">
    <subcellularLocation>
        <location evidence="1">Membrane</location>
        <topology evidence="1">Single-pass membrane protein</topology>
    </subcellularLocation>
</comment>
<dbReference type="Proteomes" id="UP000247536">
    <property type="component" value="Unassembled WGS sequence"/>
</dbReference>
<keyword evidence="8" id="KW-0732">Signal</keyword>
<evidence type="ECO:0000256" key="8">
    <source>
        <dbReference type="SAM" id="SignalP"/>
    </source>
</evidence>
<reference evidence="9 10" key="1">
    <citation type="submission" date="2018-06" db="EMBL/GenBank/DDBJ databases">
        <title>Rhizobium wuzhouense sp. nov., isolated from roots of Oryza officinalis.</title>
        <authorList>
            <person name="Yuan T."/>
        </authorList>
    </citation>
    <scope>NUCLEOTIDE SEQUENCE [LARGE SCALE GENOMIC DNA]</scope>
    <source>
        <strain evidence="9 10">W44</strain>
    </source>
</reference>
<keyword evidence="7" id="KW-0472">Membrane</keyword>
<gene>
    <name evidence="9" type="ORF">DMY87_02405</name>
</gene>
<evidence type="ECO:0000256" key="1">
    <source>
        <dbReference type="ARBA" id="ARBA00004167"/>
    </source>
</evidence>
<feature type="chain" id="PRO_5046326406" description="Lectin-like protein BA14k" evidence="8">
    <location>
        <begin position="28"/>
        <end position="167"/>
    </location>
</feature>
<feature type="signal peptide" evidence="8">
    <location>
        <begin position="1"/>
        <end position="27"/>
    </location>
</feature>
<keyword evidence="10" id="KW-1185">Reference proteome</keyword>
<organism evidence="9 10">
    <name type="scientific">Rhizobium wuzhouense</name>
    <dbReference type="NCBI Taxonomy" id="1986026"/>
    <lineage>
        <taxon>Bacteria</taxon>
        <taxon>Pseudomonadati</taxon>
        <taxon>Pseudomonadota</taxon>
        <taxon>Alphaproteobacteria</taxon>
        <taxon>Hyphomicrobiales</taxon>
        <taxon>Rhizobiaceae</taxon>
        <taxon>Rhizobium/Agrobacterium group</taxon>
        <taxon>Rhizobium</taxon>
    </lineage>
</organism>
<keyword evidence="7" id="KW-0812">Transmembrane</keyword>
<name>A0ABX5NVQ2_9HYPH</name>
<keyword evidence="7" id="KW-1133">Transmembrane helix</keyword>